<evidence type="ECO:0000259" key="2">
    <source>
        <dbReference type="Pfam" id="PF02120"/>
    </source>
</evidence>
<dbReference type="Gene3D" id="3.30.750.140">
    <property type="match status" value="1"/>
</dbReference>
<dbReference type="InterPro" id="IPR021136">
    <property type="entry name" value="Flagellar_hook_control-like_C"/>
</dbReference>
<dbReference type="PANTHER" id="PTHR37533">
    <property type="entry name" value="FLAGELLAR HOOK-LENGTH CONTROL PROTEIN"/>
    <property type="match status" value="1"/>
</dbReference>
<evidence type="ECO:0000313" key="4">
    <source>
        <dbReference type="Proteomes" id="UP000287239"/>
    </source>
</evidence>
<feature type="region of interest" description="Disordered" evidence="1">
    <location>
        <begin position="201"/>
        <end position="250"/>
    </location>
</feature>
<dbReference type="GeneID" id="98567589"/>
<feature type="compositionally biased region" description="Low complexity" evidence="1">
    <location>
        <begin position="389"/>
        <end position="399"/>
    </location>
</feature>
<dbReference type="RefSeq" id="WP_126778767.1">
    <property type="nucleotide sequence ID" value="NZ_NGJU01000005.1"/>
</dbReference>
<sequence length="434" mass="48277">MKIQSELITKESNLIGSAKTTVEGSFSESLAVKIKGIKTPNPVTDEGVETEEELTELPSVLISDNEGGELASTSELVSETAEKETDSGVLGINLQSLMTAQELLVVKEPIFFKPESELRSNGEVQIFNKHSMVPIEKIPETLQSLVQSESSQRETHEQRFFQIPLSFSSEEGTEGMAATLITQESSSVLEINQKIEKPLINKESLENPQGVSRDPKEALEVETGEEVDAQGKMPQLSETEKTPKTDEAMGQLKGTEVKLSESPLNITSLKHQELSQTLPNNQPLKVNFEENLTRVNHVLSEGVEPLTEGQTSTLKLTLQPEKLGQLEVILQMEDGKVTAKFLVENQKVKQLFEQNMPKLEQNLVKQGMEITKMEVVVQKNSQEALNFSGQFSQQQSQQEQRQKMSKQGNHYKLKEAKFEVVEQEVSADSVDILV</sequence>
<proteinExistence type="predicted"/>
<dbReference type="EMBL" id="NGJU01000005">
    <property type="protein sequence ID" value="RST96808.1"/>
    <property type="molecule type" value="Genomic_DNA"/>
</dbReference>
<evidence type="ECO:0000256" key="1">
    <source>
        <dbReference type="SAM" id="MobiDB-lite"/>
    </source>
</evidence>
<feature type="compositionally biased region" description="Basic and acidic residues" evidence="1">
    <location>
        <begin position="238"/>
        <end position="247"/>
    </location>
</feature>
<comment type="caution">
    <text evidence="3">The sequence shown here is derived from an EMBL/GenBank/DDBJ whole genome shotgun (WGS) entry which is preliminary data.</text>
</comment>
<feature type="domain" description="Flagellar hook-length control protein-like C-terminal" evidence="2">
    <location>
        <begin position="309"/>
        <end position="382"/>
    </location>
</feature>
<keyword evidence="4" id="KW-1185">Reference proteome</keyword>
<reference evidence="3 4" key="1">
    <citation type="submission" date="2017-05" db="EMBL/GenBank/DDBJ databases">
        <title>Vagococcus spp. assemblies.</title>
        <authorList>
            <person name="Gulvik C.A."/>
        </authorList>
    </citation>
    <scope>NUCLEOTIDE SEQUENCE [LARGE SCALE GENOMIC DNA]</scope>
    <source>
        <strain evidence="3 4">NCFB 2777</strain>
    </source>
</reference>
<dbReference type="InterPro" id="IPR052563">
    <property type="entry name" value="FliK"/>
</dbReference>
<dbReference type="InterPro" id="IPR038610">
    <property type="entry name" value="FliK-like_C_sf"/>
</dbReference>
<accession>A0A429ZSZ3</accession>
<dbReference type="Pfam" id="PF02120">
    <property type="entry name" value="Flg_hook"/>
    <property type="match status" value="1"/>
</dbReference>
<organism evidence="3 4">
    <name type="scientific">Vagococcus salmoninarum</name>
    <dbReference type="NCBI Taxonomy" id="2739"/>
    <lineage>
        <taxon>Bacteria</taxon>
        <taxon>Bacillati</taxon>
        <taxon>Bacillota</taxon>
        <taxon>Bacilli</taxon>
        <taxon>Lactobacillales</taxon>
        <taxon>Enterococcaceae</taxon>
        <taxon>Vagococcus</taxon>
    </lineage>
</organism>
<feature type="region of interest" description="Disordered" evidence="1">
    <location>
        <begin position="389"/>
        <end position="408"/>
    </location>
</feature>
<dbReference type="OrthoDB" id="2165978at2"/>
<dbReference type="Proteomes" id="UP000287239">
    <property type="component" value="Unassembled WGS sequence"/>
</dbReference>
<name>A0A429ZSZ3_9ENTE</name>
<dbReference type="CDD" id="cd17470">
    <property type="entry name" value="T3SS_Flik_C"/>
    <property type="match status" value="1"/>
</dbReference>
<evidence type="ECO:0000313" key="3">
    <source>
        <dbReference type="EMBL" id="RST96808.1"/>
    </source>
</evidence>
<protein>
    <recommendedName>
        <fullName evidence="2">Flagellar hook-length control protein-like C-terminal domain-containing protein</fullName>
    </recommendedName>
</protein>
<dbReference type="AlphaFoldDB" id="A0A429ZSZ3"/>
<feature type="region of interest" description="Disordered" evidence="1">
    <location>
        <begin position="64"/>
        <end position="85"/>
    </location>
</feature>
<dbReference type="PANTHER" id="PTHR37533:SF2">
    <property type="entry name" value="FLAGELLAR HOOK-LENGTH CONTROL PROTEIN"/>
    <property type="match status" value="1"/>
</dbReference>
<gene>
    <name evidence="3" type="ORF">CBF35_04345</name>
</gene>